<evidence type="ECO:0000256" key="1">
    <source>
        <dbReference type="SAM" id="MobiDB-lite"/>
    </source>
</evidence>
<dbReference type="Proteomes" id="UP000823775">
    <property type="component" value="Unassembled WGS sequence"/>
</dbReference>
<comment type="caution">
    <text evidence="2">The sequence shown here is derived from an EMBL/GenBank/DDBJ whole genome shotgun (WGS) entry which is preliminary data.</text>
</comment>
<dbReference type="EMBL" id="JACEIK010000122">
    <property type="protein sequence ID" value="MCD7450232.1"/>
    <property type="molecule type" value="Genomic_DNA"/>
</dbReference>
<feature type="region of interest" description="Disordered" evidence="1">
    <location>
        <begin position="114"/>
        <end position="136"/>
    </location>
</feature>
<sequence length="136" mass="15070">MAYSSLFELGFESILLLRRIDGVIDEIQVFIHSWDPGGSGDHPTPLFLENPYIPYQCMDLYLSSTNLGSASMGKIFVEGGNPLAVMGKKKLDGHAESGIVYLSILKDQDQMNSHSLSGKRRYTSNLSVTNDQARQK</sequence>
<organism evidence="2 3">
    <name type="scientific">Datura stramonium</name>
    <name type="common">Jimsonweed</name>
    <name type="synonym">Common thornapple</name>
    <dbReference type="NCBI Taxonomy" id="4076"/>
    <lineage>
        <taxon>Eukaryota</taxon>
        <taxon>Viridiplantae</taxon>
        <taxon>Streptophyta</taxon>
        <taxon>Embryophyta</taxon>
        <taxon>Tracheophyta</taxon>
        <taxon>Spermatophyta</taxon>
        <taxon>Magnoliopsida</taxon>
        <taxon>eudicotyledons</taxon>
        <taxon>Gunneridae</taxon>
        <taxon>Pentapetalae</taxon>
        <taxon>asterids</taxon>
        <taxon>lamiids</taxon>
        <taxon>Solanales</taxon>
        <taxon>Solanaceae</taxon>
        <taxon>Solanoideae</taxon>
        <taxon>Datureae</taxon>
        <taxon>Datura</taxon>
    </lineage>
</organism>
<evidence type="ECO:0000313" key="2">
    <source>
        <dbReference type="EMBL" id="MCD7450232.1"/>
    </source>
</evidence>
<feature type="non-terminal residue" evidence="2">
    <location>
        <position position="136"/>
    </location>
</feature>
<feature type="compositionally biased region" description="Polar residues" evidence="1">
    <location>
        <begin position="123"/>
        <end position="136"/>
    </location>
</feature>
<gene>
    <name evidence="2" type="ORF">HAX54_004677</name>
</gene>
<name>A0ABS8RUG6_DATST</name>
<keyword evidence="3" id="KW-1185">Reference proteome</keyword>
<evidence type="ECO:0000313" key="3">
    <source>
        <dbReference type="Proteomes" id="UP000823775"/>
    </source>
</evidence>
<proteinExistence type="predicted"/>
<reference evidence="2 3" key="1">
    <citation type="journal article" date="2021" name="BMC Genomics">
        <title>Datura genome reveals duplications of psychoactive alkaloid biosynthetic genes and high mutation rate following tissue culture.</title>
        <authorList>
            <person name="Rajewski A."/>
            <person name="Carter-House D."/>
            <person name="Stajich J."/>
            <person name="Litt A."/>
        </authorList>
    </citation>
    <scope>NUCLEOTIDE SEQUENCE [LARGE SCALE GENOMIC DNA]</scope>
    <source>
        <strain evidence="2">AR-01</strain>
    </source>
</reference>
<protein>
    <submittedName>
        <fullName evidence="2">Uncharacterized protein</fullName>
    </submittedName>
</protein>
<accession>A0ABS8RUG6</accession>